<dbReference type="GO" id="GO:0051213">
    <property type="term" value="F:dioxygenase activity"/>
    <property type="evidence" value="ECO:0007669"/>
    <property type="project" value="UniProtKB-KW"/>
</dbReference>
<dbReference type="Pfam" id="PF13468">
    <property type="entry name" value="Glyoxalase_3"/>
    <property type="match status" value="1"/>
</dbReference>
<feature type="domain" description="VOC" evidence="1">
    <location>
        <begin position="9"/>
        <end position="148"/>
    </location>
</feature>
<dbReference type="InterPro" id="IPR025870">
    <property type="entry name" value="Glyoxalase-like_dom"/>
</dbReference>
<dbReference type="AlphaFoldDB" id="A0A1H5ZNF5"/>
<organism evidence="2 3">
    <name type="scientific">Sphingobacterium lactis</name>
    <dbReference type="NCBI Taxonomy" id="797291"/>
    <lineage>
        <taxon>Bacteria</taxon>
        <taxon>Pseudomonadati</taxon>
        <taxon>Bacteroidota</taxon>
        <taxon>Sphingobacteriia</taxon>
        <taxon>Sphingobacteriales</taxon>
        <taxon>Sphingobacteriaceae</taxon>
        <taxon>Sphingobacterium</taxon>
    </lineage>
</organism>
<sequence length="151" mass="17037">MSLKENIIGFHHVSIKAQDLDATIRFYEEMGFTIVHEWSLPDFNMERCVMLFNSNIGYYLEICDADSEMPTQGRKRVEGDGYIENALLHICFVVKDVESAIRDAIAAGAKPLSDGAWEIDLRHGDKQVTVHNGLVYSPNGEVIEFLKAVVF</sequence>
<dbReference type="PROSITE" id="PS51819">
    <property type="entry name" value="VOC"/>
    <property type="match status" value="1"/>
</dbReference>
<gene>
    <name evidence="2" type="ORF">SAMN05421877_107104</name>
</gene>
<dbReference type="Proteomes" id="UP000236731">
    <property type="component" value="Unassembled WGS sequence"/>
</dbReference>
<proteinExistence type="predicted"/>
<keyword evidence="2" id="KW-0223">Dioxygenase</keyword>
<evidence type="ECO:0000313" key="2">
    <source>
        <dbReference type="EMBL" id="SEG37949.1"/>
    </source>
</evidence>
<keyword evidence="3" id="KW-1185">Reference proteome</keyword>
<dbReference type="EMBL" id="FNUT01000007">
    <property type="protein sequence ID" value="SEG37949.1"/>
    <property type="molecule type" value="Genomic_DNA"/>
</dbReference>
<dbReference type="InterPro" id="IPR029068">
    <property type="entry name" value="Glyas_Bleomycin-R_OHBP_Dase"/>
</dbReference>
<dbReference type="Gene3D" id="3.10.180.10">
    <property type="entry name" value="2,3-Dihydroxybiphenyl 1,2-Dioxygenase, domain 1"/>
    <property type="match status" value="1"/>
</dbReference>
<keyword evidence="2" id="KW-0560">Oxidoreductase</keyword>
<dbReference type="SUPFAM" id="SSF54593">
    <property type="entry name" value="Glyoxalase/Bleomycin resistance protein/Dihydroxybiphenyl dioxygenase"/>
    <property type="match status" value="1"/>
</dbReference>
<dbReference type="OrthoDB" id="9795618at2"/>
<reference evidence="3" key="1">
    <citation type="submission" date="2016-10" db="EMBL/GenBank/DDBJ databases">
        <authorList>
            <person name="Varghese N."/>
            <person name="Submissions S."/>
        </authorList>
    </citation>
    <scope>NUCLEOTIDE SEQUENCE [LARGE SCALE GENOMIC DNA]</scope>
    <source>
        <strain evidence="3">DSM 22361</strain>
    </source>
</reference>
<evidence type="ECO:0000259" key="1">
    <source>
        <dbReference type="PROSITE" id="PS51819"/>
    </source>
</evidence>
<dbReference type="InterPro" id="IPR037523">
    <property type="entry name" value="VOC_core"/>
</dbReference>
<protein>
    <submittedName>
        <fullName evidence="2">Catechol 2,3-dioxygenase</fullName>
    </submittedName>
</protein>
<name>A0A1H5ZNF5_9SPHI</name>
<dbReference type="CDD" id="cd06587">
    <property type="entry name" value="VOC"/>
    <property type="match status" value="1"/>
</dbReference>
<accession>A0A1H5ZNF5</accession>
<evidence type="ECO:0000313" key="3">
    <source>
        <dbReference type="Proteomes" id="UP000236731"/>
    </source>
</evidence>
<dbReference type="RefSeq" id="WP_103906545.1">
    <property type="nucleotide sequence ID" value="NZ_CP049246.1"/>
</dbReference>